<dbReference type="PROSITE" id="PS00041">
    <property type="entry name" value="HTH_ARAC_FAMILY_1"/>
    <property type="match status" value="1"/>
</dbReference>
<dbReference type="SUPFAM" id="SSF46689">
    <property type="entry name" value="Homeodomain-like"/>
    <property type="match status" value="2"/>
</dbReference>
<keyword evidence="7" id="KW-1185">Reference proteome</keyword>
<gene>
    <name evidence="6" type="ORF">GCM10009839_71710</name>
</gene>
<evidence type="ECO:0000256" key="1">
    <source>
        <dbReference type="ARBA" id="ARBA00023015"/>
    </source>
</evidence>
<dbReference type="RefSeq" id="WP_344670154.1">
    <property type="nucleotide sequence ID" value="NZ_BAAAQN010000056.1"/>
</dbReference>
<feature type="compositionally biased region" description="Basic and acidic residues" evidence="4">
    <location>
        <begin position="234"/>
        <end position="257"/>
    </location>
</feature>
<dbReference type="InterPro" id="IPR009057">
    <property type="entry name" value="Homeodomain-like_sf"/>
</dbReference>
<dbReference type="Pfam" id="PF12833">
    <property type="entry name" value="HTH_18"/>
    <property type="match status" value="1"/>
</dbReference>
<reference evidence="7" key="1">
    <citation type="journal article" date="2019" name="Int. J. Syst. Evol. Microbiol.">
        <title>The Global Catalogue of Microorganisms (GCM) 10K type strain sequencing project: providing services to taxonomists for standard genome sequencing and annotation.</title>
        <authorList>
            <consortium name="The Broad Institute Genomics Platform"/>
            <consortium name="The Broad Institute Genome Sequencing Center for Infectious Disease"/>
            <person name="Wu L."/>
            <person name="Ma J."/>
        </authorList>
    </citation>
    <scope>NUCLEOTIDE SEQUENCE [LARGE SCALE GENOMIC DNA]</scope>
    <source>
        <strain evidence="7">JCM 16014</strain>
    </source>
</reference>
<feature type="compositionally biased region" description="Gly residues" evidence="4">
    <location>
        <begin position="199"/>
        <end position="226"/>
    </location>
</feature>
<keyword evidence="3" id="KW-0804">Transcription</keyword>
<dbReference type="PANTHER" id="PTHR46796">
    <property type="entry name" value="HTH-TYPE TRANSCRIPTIONAL ACTIVATOR RHAS-RELATED"/>
    <property type="match status" value="1"/>
</dbReference>
<dbReference type="Gene3D" id="1.10.10.60">
    <property type="entry name" value="Homeodomain-like"/>
    <property type="match status" value="2"/>
</dbReference>
<evidence type="ECO:0000313" key="6">
    <source>
        <dbReference type="EMBL" id="GAA2053497.1"/>
    </source>
</evidence>
<dbReference type="InterPro" id="IPR018060">
    <property type="entry name" value="HTH_AraC"/>
</dbReference>
<dbReference type="SMART" id="SM00342">
    <property type="entry name" value="HTH_ARAC"/>
    <property type="match status" value="1"/>
</dbReference>
<organism evidence="6 7">
    <name type="scientific">Catenulispora yoronensis</name>
    <dbReference type="NCBI Taxonomy" id="450799"/>
    <lineage>
        <taxon>Bacteria</taxon>
        <taxon>Bacillati</taxon>
        <taxon>Actinomycetota</taxon>
        <taxon>Actinomycetes</taxon>
        <taxon>Catenulisporales</taxon>
        <taxon>Catenulisporaceae</taxon>
        <taxon>Catenulispora</taxon>
    </lineage>
</organism>
<sequence>MENTVERAAERAITTMRARLGEQVTVDDMARAAMFSKFHFTRIFLRATGTSPARFLSALRLQKAKHLLVSTDLNVVDISILVGYNSVGTFSSRFSRSVGLSPTAFRKRGGYTDRIPVREPRGPVGLGTGTVQGKILPYAGARHGLVFVGLFPERLPEGRPVRCAVLDRPMDFTFDGVPPGSWYLLAQSVSPDAHGVGGGVGHGAGAGRGIGHGIGHAPGAGHGPGPGTSLPPRRGRDPRELRDPRGPQGARELREAREAALSSSAELCVGSEGPIVVRNGAPTPSVDLALKPAGVLDPPVLLALLDARKEAIRRTAVGAE</sequence>
<feature type="region of interest" description="Disordered" evidence="4">
    <location>
        <begin position="199"/>
        <end position="257"/>
    </location>
</feature>
<evidence type="ECO:0000259" key="5">
    <source>
        <dbReference type="PROSITE" id="PS01124"/>
    </source>
</evidence>
<dbReference type="InterPro" id="IPR050204">
    <property type="entry name" value="AraC_XylS_family_regulators"/>
</dbReference>
<dbReference type="Proteomes" id="UP001500751">
    <property type="component" value="Unassembled WGS sequence"/>
</dbReference>
<name>A0ABP5GPP7_9ACTN</name>
<proteinExistence type="predicted"/>
<comment type="caution">
    <text evidence="6">The sequence shown here is derived from an EMBL/GenBank/DDBJ whole genome shotgun (WGS) entry which is preliminary data.</text>
</comment>
<evidence type="ECO:0000256" key="3">
    <source>
        <dbReference type="ARBA" id="ARBA00023163"/>
    </source>
</evidence>
<keyword evidence="2" id="KW-0238">DNA-binding</keyword>
<dbReference type="EMBL" id="BAAAQN010000056">
    <property type="protein sequence ID" value="GAA2053497.1"/>
    <property type="molecule type" value="Genomic_DNA"/>
</dbReference>
<dbReference type="PROSITE" id="PS01124">
    <property type="entry name" value="HTH_ARAC_FAMILY_2"/>
    <property type="match status" value="1"/>
</dbReference>
<accession>A0ABP5GPP7</accession>
<protein>
    <recommendedName>
        <fullName evidence="5">HTH araC/xylS-type domain-containing protein</fullName>
    </recommendedName>
</protein>
<evidence type="ECO:0000256" key="4">
    <source>
        <dbReference type="SAM" id="MobiDB-lite"/>
    </source>
</evidence>
<keyword evidence="1" id="KW-0805">Transcription regulation</keyword>
<evidence type="ECO:0000256" key="2">
    <source>
        <dbReference type="ARBA" id="ARBA00023125"/>
    </source>
</evidence>
<feature type="domain" description="HTH araC/xylS-type" evidence="5">
    <location>
        <begin position="10"/>
        <end position="108"/>
    </location>
</feature>
<evidence type="ECO:0000313" key="7">
    <source>
        <dbReference type="Proteomes" id="UP001500751"/>
    </source>
</evidence>
<dbReference type="InterPro" id="IPR018062">
    <property type="entry name" value="HTH_AraC-typ_CS"/>
</dbReference>